<reference evidence="1" key="1">
    <citation type="submission" date="2022-01" db="EMBL/GenBank/DDBJ databases">
        <authorList>
            <person name="King R."/>
        </authorList>
    </citation>
    <scope>NUCLEOTIDE SEQUENCE</scope>
</reference>
<dbReference type="OrthoDB" id="6775152at2759"/>
<organism evidence="1 2">
    <name type="scientific">Psylliodes chrysocephalus</name>
    <dbReference type="NCBI Taxonomy" id="3402493"/>
    <lineage>
        <taxon>Eukaryota</taxon>
        <taxon>Metazoa</taxon>
        <taxon>Ecdysozoa</taxon>
        <taxon>Arthropoda</taxon>
        <taxon>Hexapoda</taxon>
        <taxon>Insecta</taxon>
        <taxon>Pterygota</taxon>
        <taxon>Neoptera</taxon>
        <taxon>Endopterygota</taxon>
        <taxon>Coleoptera</taxon>
        <taxon>Polyphaga</taxon>
        <taxon>Cucujiformia</taxon>
        <taxon>Chrysomeloidea</taxon>
        <taxon>Chrysomelidae</taxon>
        <taxon>Galerucinae</taxon>
        <taxon>Alticini</taxon>
        <taxon>Psylliodes</taxon>
    </lineage>
</organism>
<proteinExistence type="predicted"/>
<evidence type="ECO:0000313" key="1">
    <source>
        <dbReference type="EMBL" id="CAH1099705.1"/>
    </source>
</evidence>
<name>A0A9P0CHZ1_9CUCU</name>
<evidence type="ECO:0000313" key="2">
    <source>
        <dbReference type="Proteomes" id="UP001153636"/>
    </source>
</evidence>
<dbReference type="Proteomes" id="UP001153636">
    <property type="component" value="Chromosome 1"/>
</dbReference>
<dbReference type="EMBL" id="OV651813">
    <property type="protein sequence ID" value="CAH1099705.1"/>
    <property type="molecule type" value="Genomic_DNA"/>
</dbReference>
<protein>
    <submittedName>
        <fullName evidence="1">Uncharacterized protein</fullName>
    </submittedName>
</protein>
<accession>A0A9P0CHZ1</accession>
<keyword evidence="2" id="KW-1185">Reference proteome</keyword>
<gene>
    <name evidence="1" type="ORF">PSYICH_LOCUS968</name>
</gene>
<dbReference type="AlphaFoldDB" id="A0A9P0CHZ1"/>
<sequence length="167" mass="19123">MRDPFEFNWKLATTFQGKSLPGNLAKNLINILQQHFGVFLIKISNLLDKWPEAGFMYDHVREFENRFNLSQSAIIDKNTEFENQPNLSQSAITNVNTGCNSNAACVNCTMKSKIFLERKRSKECLEKQAKKMMKLSNEKFSEVDVGRTVRVPIPDVDRARCAPRSGF</sequence>